<gene>
    <name evidence="1" type="ORF">LCGC14_2113220</name>
</gene>
<name>A0A0F9GJL3_9ZZZZ</name>
<sequence length="200" mass="22883">MLFIIWTKISYLRLAFDNEILTFLYKGSKVHATYESISLAQQQTLRNGLKTLIGIGLSKSESQVSPYSGGSINQWITEADFKNIFPDTLKFTFRYEGNPYSLSLYQIWDLLFLGGQFDLKLFNLNERIQFFKDAEAGGSPYLAVINNLYPIASERFLELAESFATLLMNLHDNKLFTGPHDIFDILSPDQITLLRLIFGL</sequence>
<organism evidence="1">
    <name type="scientific">marine sediment metagenome</name>
    <dbReference type="NCBI Taxonomy" id="412755"/>
    <lineage>
        <taxon>unclassified sequences</taxon>
        <taxon>metagenomes</taxon>
        <taxon>ecological metagenomes</taxon>
    </lineage>
</organism>
<protein>
    <submittedName>
        <fullName evidence="1">Uncharacterized protein</fullName>
    </submittedName>
</protein>
<proteinExistence type="predicted"/>
<evidence type="ECO:0000313" key="1">
    <source>
        <dbReference type="EMBL" id="KKL69610.1"/>
    </source>
</evidence>
<accession>A0A0F9GJL3</accession>
<comment type="caution">
    <text evidence="1">The sequence shown here is derived from an EMBL/GenBank/DDBJ whole genome shotgun (WGS) entry which is preliminary data.</text>
</comment>
<dbReference type="AlphaFoldDB" id="A0A0F9GJL3"/>
<reference evidence="1" key="1">
    <citation type="journal article" date="2015" name="Nature">
        <title>Complex archaea that bridge the gap between prokaryotes and eukaryotes.</title>
        <authorList>
            <person name="Spang A."/>
            <person name="Saw J.H."/>
            <person name="Jorgensen S.L."/>
            <person name="Zaremba-Niedzwiedzka K."/>
            <person name="Martijn J."/>
            <person name="Lind A.E."/>
            <person name="van Eijk R."/>
            <person name="Schleper C."/>
            <person name="Guy L."/>
            <person name="Ettema T.J."/>
        </authorList>
    </citation>
    <scope>NUCLEOTIDE SEQUENCE</scope>
</reference>
<dbReference type="EMBL" id="LAZR01026159">
    <property type="protein sequence ID" value="KKL69610.1"/>
    <property type="molecule type" value="Genomic_DNA"/>
</dbReference>